<keyword evidence="1" id="KW-0596">Phosphopantetheine</keyword>
<dbReference type="SUPFAM" id="SSF50129">
    <property type="entry name" value="GroES-like"/>
    <property type="match status" value="1"/>
</dbReference>
<dbReference type="InterPro" id="IPR014043">
    <property type="entry name" value="Acyl_transferase_dom"/>
</dbReference>
<accession>A0A5D0RJZ5</accession>
<evidence type="ECO:0000313" key="11">
    <source>
        <dbReference type="EMBL" id="TYB81753.1"/>
    </source>
</evidence>
<dbReference type="InterPro" id="IPR016035">
    <property type="entry name" value="Acyl_Trfase/lysoPLipase"/>
</dbReference>
<protein>
    <submittedName>
        <fullName evidence="11">SDR family NAD(P)-dependent oxidoreductase</fullName>
    </submittedName>
</protein>
<feature type="domain" description="PKS/mFAS DH" evidence="10">
    <location>
        <begin position="890"/>
        <end position="1172"/>
    </location>
</feature>
<dbReference type="RefSeq" id="WP_148377562.1">
    <property type="nucleotide sequence ID" value="NZ_VSIY01000005.1"/>
</dbReference>
<evidence type="ECO:0000259" key="9">
    <source>
        <dbReference type="PROSITE" id="PS52004"/>
    </source>
</evidence>
<feature type="active site" description="Proton acceptor; for dehydratase activity" evidence="7">
    <location>
        <position position="922"/>
    </location>
</feature>
<dbReference type="SMART" id="SM00826">
    <property type="entry name" value="PKS_DH"/>
    <property type="match status" value="1"/>
</dbReference>
<dbReference type="Gene3D" id="3.40.50.720">
    <property type="entry name" value="NAD(P)-binding Rossmann-like Domain"/>
    <property type="match status" value="3"/>
</dbReference>
<dbReference type="Gene3D" id="3.40.366.10">
    <property type="entry name" value="Malonyl-Coenzyme A Acyl Carrier Protein, domain 2"/>
    <property type="match status" value="1"/>
</dbReference>
<dbReference type="InterPro" id="IPR013968">
    <property type="entry name" value="PKS_KR"/>
</dbReference>
<dbReference type="PROSITE" id="PS50075">
    <property type="entry name" value="CARRIER"/>
    <property type="match status" value="1"/>
</dbReference>
<dbReference type="InterPro" id="IPR014031">
    <property type="entry name" value="Ketoacyl_synth_C"/>
</dbReference>
<dbReference type="SMART" id="SM00829">
    <property type="entry name" value="PKS_ER"/>
    <property type="match status" value="1"/>
</dbReference>
<dbReference type="InterPro" id="IPR020806">
    <property type="entry name" value="PKS_PP-bd"/>
</dbReference>
<dbReference type="InterPro" id="IPR009081">
    <property type="entry name" value="PP-bd_ACP"/>
</dbReference>
<dbReference type="Pfam" id="PF08240">
    <property type="entry name" value="ADH_N"/>
    <property type="match status" value="1"/>
</dbReference>
<dbReference type="SUPFAM" id="SSF52151">
    <property type="entry name" value="FabD/lysophospholipase-like"/>
    <property type="match status" value="1"/>
</dbReference>
<dbReference type="Proteomes" id="UP000322080">
    <property type="component" value="Unassembled WGS sequence"/>
</dbReference>
<keyword evidence="2" id="KW-0597">Phosphoprotein</keyword>
<dbReference type="SUPFAM" id="SSF55048">
    <property type="entry name" value="Probable ACP-binding domain of malonyl-CoA ACP transacylase"/>
    <property type="match status" value="1"/>
</dbReference>
<keyword evidence="4" id="KW-0521">NADP</keyword>
<dbReference type="Gene3D" id="1.10.1200.10">
    <property type="entry name" value="ACP-like"/>
    <property type="match status" value="1"/>
</dbReference>
<dbReference type="Pfam" id="PF14765">
    <property type="entry name" value="PS-DH"/>
    <property type="match status" value="1"/>
</dbReference>
<dbReference type="InterPro" id="IPR042104">
    <property type="entry name" value="PKS_dehydratase_sf"/>
</dbReference>
<dbReference type="InterPro" id="IPR016036">
    <property type="entry name" value="Malonyl_transacylase_ACP-bd"/>
</dbReference>
<keyword evidence="5" id="KW-0511">Multifunctional enzyme</keyword>
<dbReference type="InterPro" id="IPR020841">
    <property type="entry name" value="PKS_Beta-ketoAc_synthase_dom"/>
</dbReference>
<dbReference type="CDD" id="cd00833">
    <property type="entry name" value="PKS"/>
    <property type="match status" value="1"/>
</dbReference>
<dbReference type="InterPro" id="IPR032821">
    <property type="entry name" value="PKS_assoc"/>
</dbReference>
<dbReference type="Pfam" id="PF00698">
    <property type="entry name" value="Acyl_transf_1"/>
    <property type="match status" value="1"/>
</dbReference>
<evidence type="ECO:0000256" key="1">
    <source>
        <dbReference type="ARBA" id="ARBA00022450"/>
    </source>
</evidence>
<dbReference type="SUPFAM" id="SSF51735">
    <property type="entry name" value="NAD(P)-binding Rossmann-fold domains"/>
    <property type="match status" value="2"/>
</dbReference>
<dbReference type="InterPro" id="IPR050091">
    <property type="entry name" value="PKS_NRPS_Biosynth_Enz"/>
</dbReference>
<dbReference type="InterPro" id="IPR011032">
    <property type="entry name" value="GroES-like_sf"/>
</dbReference>
<gene>
    <name evidence="11" type="ORF">FVF75_08590</name>
</gene>
<dbReference type="InterPro" id="IPR014030">
    <property type="entry name" value="Ketoacyl_synth_N"/>
</dbReference>
<dbReference type="Gene3D" id="3.90.180.10">
    <property type="entry name" value="Medium-chain alcohol dehydrogenases, catalytic domain"/>
    <property type="match status" value="1"/>
</dbReference>
<sequence>MAEILFRGRSCRLPGGRDVEAFARLLNDGECAVGWIPSDRWGTARYLNPEPGIAGKAYTFAAGVVDDLFGFDPQVFGISPREAGQMDPQQRLLLQVVREALEDAGLPPSAVSGTDVGVYVGASALDYSRRLGMDARVTDAYMMTGNTLSLVSNRISHVFDLRGPSMTIDTACSSSLVALNEALKALNSGRIDMAIVAGSNVLLDPVPFVGFSAARMLSPNGLCQPFSARADGYVRAEGAVAFVLHRVDTPRDYPSYASLVDVETNADGRTVNVALPSSEGQRVLLDTLYARAEVDPESLAFVEAHGTGTFVGDPVEAEALGRAIGQKRSAPLPIGSVKSNIGHLEPASGVAGVLKALLAFETGVFPASLHADTLNPNIPFGELNLRLAQEPVKLPETTARAHAGVSSFGFGGTNVHAILAAPQAPVLPAPDMERARILVTSAFAREALDDLAAAHEVRLADPAMDDAGRAAYLDAARGARDLNPVRLAVAADDPGAMLTALKDFRAGRKNPGFASAETHLSDAPPVFTFSGNGSQFAGMSLAALASDPVYAATYAEVDRLFAALSGVSLLELVQADDLAAQLSRVEVAQPLLFADQVASATALEARGLVPAAAIGHSGGEVAAAWCAGALDLEQAVRLTYERAYSQIALHGRGTMAALQVSEDEARAALDELGETGIDIAAVNSPRSISLVGPADAIAEFIPWAKRARRWAAVRLKVEYPYHSAVQDEIEADLRDRLSFLSPGPTRIPFISSVTGREMPGATLGLEYWWSNVRQPVRFLSAIETAQAAGFMAFVEIGPQPALASYIKASLGEAAADCCIAHSAAKSDTAASDPMRAAWLRAIVAGCRVVDATDPVAARRAARALPKYPFQNTEYRRDQTADILRYFSANPDYAASLGSQHIDGDPIWTVDLEPRAVPELAQHVVGDTAVVPGAVFLDAALGAAQRSLGTERVELRDFDITAPLPLIEGSVTEMKTEIDVAARRVRVASRAMTEGAAWRDHVSGRIGKLASEAPEAVAPDTGCGAEDQNGAALYAVARQVGLNYGPAFQRVSHLRSPDADHTEVVLSPSPFEDRPELGAFAIDPIALDAVFHGLIARLVTTDHAAERLGFVPVHVGRMRLFAQGARLRAGRVTVRRVGARSILADFQVFDEAGALVAHLEGVRFRAVRLVKPVDFGHHAYVTRLEPATMLPGARDPGLAVDPEEAVADILARADTDEAGDETFLLVEAIAQRIAYDTLAGLRGDDGQVTLPSETDAERATYVTALCENLAVMDLATPTDTGWYLAESCDLPEAEELLEALITDRPDLGAEYGLLATLRRRLGDWLRDEAVTWDAGELLGRAALDNVREGSPFATRRAGLLNGALVALINACAAPRALRVAELTTGPVPALRALDAALPDRAMALYRIVPARDDADAGLGPADQAIARPLTELTASAADLEKHAGFDLVIASGSFREFSDDPDTLAALDAALAPGGALVVMEPTPSSFREMVWGIGGRWFDRSAGPDFPVGAERGADELDRLLSDAWPGAARVVALPEGYGGAAVAVASTRPKAAGRPALTEVPEGGFAEVLTEAGYAADPAEAGDLVVFDPPETADERQPVICHLPLPGAGNATRAVRMRIEALRDRLDGWAGAARPVWVFLPRGAAHADGVADPVQAAIWAFLRTARNEYPALDLRSFDRVDGFDEAEAATRLLQLAPTPGVETEAVLGSDALSALRVRQGLGTVSGNGERPVSGGTRLVSDAAGTLDDLDWRQASRDAPGPDEVEVEIAATGLNYRDVMWAQGLLPEEALETGFAGAVLGIECAGRVARVGGNVTDLAPGDPVVTFGPGCFASHMVMHRDWVGRMPEGIDLAAAATIPVAFFTAYYAMVDLGRIGAGDTVLIHGGAGGVGLAAIQIAQAAGARVIATAGSAVKQDTLHALGVEHVLSSRSLAFGDEVRAITGGAGVDMVLNSLAGEAMELSLGLLKPFGRFLELGKQDFYANTGIGLRPLKENVSYFGIDVDQLLALRPDHARGLFAEMIAKFRDGSYRPLPYRLFGAGEVVEAFRVMQRSAHLGKIVVAPEAPSAALAASANPVFRPDPEGWQVVIGGLGGLGLALAEWLVGAGVRRVALTGRSGKPDTAAAARIAQMVAQGAEVRAVACDVADATATGAMLAGLRKVAPIKGVIHSAMVLDDRPIKELTAEGLMRTLPAKIAGIDNLDAATRADRLDHFVGFSSIATLIGNHGQGAYVAANAYVEAVMASRRAQGLPGLAVGWGPITDAGYLTREDDKARMIRKITGNASFTAGQALHALERLLARAGAGEDLPAVVTISPMGWSGMLAALPLLKGPTYAKLAALGRTSGEAGDFEDLRATLMALPVDKAEARLAGFLTTEIARILRVPENSLSATRAVSDFGMDSLMGVELGLAAQRVLGDDVPMMAISDELSIRDIARKIVGHLHGGDNGDMTRVAANMAAQHLGENRAGETEDAPQVAGASS</sequence>
<dbReference type="GO" id="GO:0004315">
    <property type="term" value="F:3-oxoacyl-[acyl-carrier-protein] synthase activity"/>
    <property type="evidence" value="ECO:0007669"/>
    <property type="project" value="InterPro"/>
</dbReference>
<dbReference type="SUPFAM" id="SSF47336">
    <property type="entry name" value="ACP-like"/>
    <property type="match status" value="1"/>
</dbReference>
<dbReference type="EMBL" id="VSIY01000005">
    <property type="protein sequence ID" value="TYB81753.1"/>
    <property type="molecule type" value="Genomic_DNA"/>
</dbReference>
<dbReference type="InterPro" id="IPR001227">
    <property type="entry name" value="Ac_transferase_dom_sf"/>
</dbReference>
<dbReference type="InterPro" id="IPR020807">
    <property type="entry name" value="PKS_DH"/>
</dbReference>
<dbReference type="Gene3D" id="3.10.129.110">
    <property type="entry name" value="Polyketide synthase dehydratase"/>
    <property type="match status" value="1"/>
</dbReference>
<dbReference type="InterPro" id="IPR016039">
    <property type="entry name" value="Thiolase-like"/>
</dbReference>
<dbReference type="Pfam" id="PF02801">
    <property type="entry name" value="Ketoacyl-synt_C"/>
    <property type="match status" value="1"/>
</dbReference>
<dbReference type="Pfam" id="PF00107">
    <property type="entry name" value="ADH_zinc_N"/>
    <property type="match status" value="1"/>
</dbReference>
<reference evidence="11 12" key="1">
    <citation type="submission" date="2019-08" db="EMBL/GenBank/DDBJ databases">
        <title>Identification of a novel species of the genus Boseongicola.</title>
        <authorList>
            <person name="Zhang X.-Q."/>
        </authorList>
    </citation>
    <scope>NUCLEOTIDE SEQUENCE [LARGE SCALE GENOMIC DNA]</scope>
    <source>
        <strain evidence="11 12">HY14</strain>
    </source>
</reference>
<dbReference type="GO" id="GO:0031177">
    <property type="term" value="F:phosphopantetheine binding"/>
    <property type="evidence" value="ECO:0007669"/>
    <property type="project" value="InterPro"/>
</dbReference>
<dbReference type="SMART" id="SM00822">
    <property type="entry name" value="PKS_KR"/>
    <property type="match status" value="1"/>
</dbReference>
<dbReference type="InterPro" id="IPR020843">
    <property type="entry name" value="ER"/>
</dbReference>
<dbReference type="InterPro" id="IPR049551">
    <property type="entry name" value="PKS_DH_C"/>
</dbReference>
<dbReference type="InterPro" id="IPR049552">
    <property type="entry name" value="PKS_DH_N"/>
</dbReference>
<dbReference type="GO" id="GO:0004312">
    <property type="term" value="F:fatty acid synthase activity"/>
    <property type="evidence" value="ECO:0007669"/>
    <property type="project" value="TreeGrafter"/>
</dbReference>
<dbReference type="SMART" id="SM00823">
    <property type="entry name" value="PKS_PP"/>
    <property type="match status" value="1"/>
</dbReference>
<keyword evidence="3" id="KW-0808">Transferase</keyword>
<dbReference type="InterPro" id="IPR036291">
    <property type="entry name" value="NAD(P)-bd_dom_sf"/>
</dbReference>
<proteinExistence type="predicted"/>
<dbReference type="Pfam" id="PF16197">
    <property type="entry name" value="KAsynt_C_assoc"/>
    <property type="match status" value="1"/>
</dbReference>
<dbReference type="InterPro" id="IPR049900">
    <property type="entry name" value="PKS_mFAS_DH"/>
</dbReference>
<dbReference type="PANTHER" id="PTHR43775">
    <property type="entry name" value="FATTY ACID SYNTHASE"/>
    <property type="match status" value="1"/>
</dbReference>
<feature type="domain" description="Carrier" evidence="8">
    <location>
        <begin position="2362"/>
        <end position="2439"/>
    </location>
</feature>
<name>A0A5D0RJZ5_9RHOB</name>
<dbReference type="Pfam" id="PF08659">
    <property type="entry name" value="KR"/>
    <property type="match status" value="1"/>
</dbReference>
<dbReference type="InterPro" id="IPR013154">
    <property type="entry name" value="ADH-like_N"/>
</dbReference>
<evidence type="ECO:0000256" key="5">
    <source>
        <dbReference type="ARBA" id="ARBA00023268"/>
    </source>
</evidence>
<organism evidence="11 12">
    <name type="scientific">Maritimibacter fusiformis</name>
    <dbReference type="NCBI Taxonomy" id="2603819"/>
    <lineage>
        <taxon>Bacteria</taxon>
        <taxon>Pseudomonadati</taxon>
        <taxon>Pseudomonadota</taxon>
        <taxon>Alphaproteobacteria</taxon>
        <taxon>Rhodobacterales</taxon>
        <taxon>Roseobacteraceae</taxon>
        <taxon>Maritimibacter</taxon>
    </lineage>
</organism>
<dbReference type="InterPro" id="IPR018201">
    <property type="entry name" value="Ketoacyl_synth_AS"/>
</dbReference>
<evidence type="ECO:0000256" key="6">
    <source>
        <dbReference type="ARBA" id="ARBA00023315"/>
    </source>
</evidence>
<dbReference type="PROSITE" id="PS52004">
    <property type="entry name" value="KS3_2"/>
    <property type="match status" value="1"/>
</dbReference>
<dbReference type="Gene3D" id="3.40.50.150">
    <property type="entry name" value="Vaccinia Virus protein VP39"/>
    <property type="match status" value="1"/>
</dbReference>
<dbReference type="InterPro" id="IPR057326">
    <property type="entry name" value="KR_dom"/>
</dbReference>
<dbReference type="Gene3D" id="3.40.47.10">
    <property type="match status" value="1"/>
</dbReference>
<dbReference type="SUPFAM" id="SSF53335">
    <property type="entry name" value="S-adenosyl-L-methionine-dependent methyltransferases"/>
    <property type="match status" value="1"/>
</dbReference>
<evidence type="ECO:0000256" key="2">
    <source>
        <dbReference type="ARBA" id="ARBA00022553"/>
    </source>
</evidence>
<dbReference type="SMART" id="SM00825">
    <property type="entry name" value="PKS_KS"/>
    <property type="match status" value="1"/>
</dbReference>
<comment type="caution">
    <text evidence="11">The sequence shown here is derived from an EMBL/GenBank/DDBJ whole genome shotgun (WGS) entry which is preliminary data.</text>
</comment>
<dbReference type="PANTHER" id="PTHR43775:SF37">
    <property type="entry name" value="SI:DKEY-61P9.11"/>
    <property type="match status" value="1"/>
</dbReference>
<dbReference type="SMART" id="SM00827">
    <property type="entry name" value="PKS_AT"/>
    <property type="match status" value="1"/>
</dbReference>
<dbReference type="Pfam" id="PF00109">
    <property type="entry name" value="ketoacyl-synt"/>
    <property type="match status" value="1"/>
</dbReference>
<dbReference type="PROSITE" id="PS52019">
    <property type="entry name" value="PKS_MFAS_DH"/>
    <property type="match status" value="1"/>
</dbReference>
<evidence type="ECO:0000256" key="7">
    <source>
        <dbReference type="PROSITE-ProRule" id="PRU01363"/>
    </source>
</evidence>
<evidence type="ECO:0000256" key="3">
    <source>
        <dbReference type="ARBA" id="ARBA00022679"/>
    </source>
</evidence>
<evidence type="ECO:0000313" key="12">
    <source>
        <dbReference type="Proteomes" id="UP000322080"/>
    </source>
</evidence>
<dbReference type="GO" id="GO:0006633">
    <property type="term" value="P:fatty acid biosynthetic process"/>
    <property type="evidence" value="ECO:0007669"/>
    <property type="project" value="InterPro"/>
</dbReference>
<evidence type="ECO:0000256" key="4">
    <source>
        <dbReference type="ARBA" id="ARBA00022857"/>
    </source>
</evidence>
<keyword evidence="12" id="KW-1185">Reference proteome</keyword>
<dbReference type="InterPro" id="IPR036736">
    <property type="entry name" value="ACP-like_sf"/>
</dbReference>
<keyword evidence="6" id="KW-0012">Acyltransferase</keyword>
<dbReference type="CDD" id="cd05195">
    <property type="entry name" value="enoyl_red"/>
    <property type="match status" value="1"/>
</dbReference>
<dbReference type="Pfam" id="PF00550">
    <property type="entry name" value="PP-binding"/>
    <property type="match status" value="1"/>
</dbReference>
<dbReference type="SUPFAM" id="SSF53901">
    <property type="entry name" value="Thiolase-like"/>
    <property type="match status" value="1"/>
</dbReference>
<dbReference type="Gene3D" id="3.30.70.3290">
    <property type="match status" value="1"/>
</dbReference>
<dbReference type="GO" id="GO:0016491">
    <property type="term" value="F:oxidoreductase activity"/>
    <property type="evidence" value="ECO:0007669"/>
    <property type="project" value="InterPro"/>
</dbReference>
<feature type="region of interest" description="N-terminal hotdog fold" evidence="7">
    <location>
        <begin position="890"/>
        <end position="1012"/>
    </location>
</feature>
<evidence type="ECO:0000259" key="8">
    <source>
        <dbReference type="PROSITE" id="PS50075"/>
    </source>
</evidence>
<dbReference type="FunFam" id="3.40.50.720:FF:000209">
    <property type="entry name" value="Polyketide synthase Pks12"/>
    <property type="match status" value="1"/>
</dbReference>
<dbReference type="InterPro" id="IPR029063">
    <property type="entry name" value="SAM-dependent_MTases_sf"/>
</dbReference>
<dbReference type="PROSITE" id="PS00606">
    <property type="entry name" value="KS3_1"/>
    <property type="match status" value="1"/>
</dbReference>
<dbReference type="InterPro" id="IPR013149">
    <property type="entry name" value="ADH-like_C"/>
</dbReference>
<feature type="region of interest" description="C-terminal hotdog fold" evidence="7">
    <location>
        <begin position="1023"/>
        <end position="1172"/>
    </location>
</feature>
<evidence type="ECO:0000259" key="10">
    <source>
        <dbReference type="PROSITE" id="PS52019"/>
    </source>
</evidence>
<feature type="active site" description="Proton donor; for dehydratase activity" evidence="7">
    <location>
        <position position="1087"/>
    </location>
</feature>
<feature type="domain" description="Ketosynthase family 3 (KS3)" evidence="9">
    <location>
        <begin position="1"/>
        <end position="421"/>
    </location>
</feature>
<dbReference type="Pfam" id="PF21089">
    <property type="entry name" value="PKS_DH_N"/>
    <property type="match status" value="1"/>
</dbReference>